<accession>A0A494YYN2</accession>
<evidence type="ECO:0000313" key="5">
    <source>
        <dbReference type="Proteomes" id="UP000272238"/>
    </source>
</evidence>
<feature type="transmembrane region" description="Helical" evidence="2">
    <location>
        <begin position="198"/>
        <end position="219"/>
    </location>
</feature>
<gene>
    <name evidence="4" type="ORF">D8M03_12545</name>
</gene>
<organism evidence="4 5">
    <name type="scientific">Ureibacillus endophyticus</name>
    <dbReference type="NCBI Taxonomy" id="1978490"/>
    <lineage>
        <taxon>Bacteria</taxon>
        <taxon>Bacillati</taxon>
        <taxon>Bacillota</taxon>
        <taxon>Bacilli</taxon>
        <taxon>Bacillales</taxon>
        <taxon>Caryophanaceae</taxon>
        <taxon>Ureibacillus</taxon>
    </lineage>
</organism>
<proteinExistence type="predicted"/>
<dbReference type="InterPro" id="IPR002931">
    <property type="entry name" value="Transglutaminase-like"/>
</dbReference>
<feature type="region of interest" description="Disordered" evidence="1">
    <location>
        <begin position="569"/>
        <end position="597"/>
    </location>
</feature>
<dbReference type="SMART" id="SM00460">
    <property type="entry name" value="TGc"/>
    <property type="match status" value="1"/>
</dbReference>
<dbReference type="InterPro" id="IPR038765">
    <property type="entry name" value="Papain-like_cys_pep_sf"/>
</dbReference>
<feature type="transmembrane region" description="Helical" evidence="2">
    <location>
        <begin position="38"/>
        <end position="60"/>
    </location>
</feature>
<feature type="compositionally biased region" description="Acidic residues" evidence="1">
    <location>
        <begin position="573"/>
        <end position="585"/>
    </location>
</feature>
<sequence>MKKNDFNLIEIAIYYGIVFIILREWLIPIMELTGTGHMNLILLFIALSLLLSLFRIHFVISMALKLIYIGWFIVYVYSGYSILSGEGIHFLIAELNANITLLLQANWIDVTDPFRTLLFLILIWMLIYLIHHWITVRMSIFYFLVLTVLFVGTLDTFTEYNGTYAIIKIILLGLVTIAFLFLKRLIVNSDIKVDWSHYLKLIIPVILLIGLSGIAAIFLPKAEPQWPDPVPFLKAAAGKGGNDEGVKGVSKVGYGDDDSNLGGPFVADDAVVFTAQSETKQYWRVETRDVYTSKGWEKSAYYAGASTVYDPYMNINHSLPIGPEEGTKQATILMLFPHEFVVQPYGLKSVGVTESNEGIQFLVDDNSEKITPLAYKKPTPLNYYTVDYSKPVYLYSDLKDSSLENLDPELAKRYLQLPETLPERVKELAASVVVGEESVYDQARAIEMYFRLNNFRYDTDDVAVPSEEQDYVDQFLFETKIGYCDNFSTSMVVMLRSVGIPARWVKGFAGGEVIDTNGNMKTYEVTNNDAHSWVEAFIPNVGWVNFEPTIGFSNSRAIDYNIEVPETERDELTVNEEETEPDEVVEDKKDGPQKKSAGNNALWKTIKEYKWVFFISFIVLVGALLFLYVKRKSWMPKVYVKLNGKKHLNESSFELMYLQLLKILEMKGFKRQEGQTLQAFAAEIDRYFETNHMGKLTKAYEQTIYAKESTNVDFEQMKESWEYLINRATS</sequence>
<keyword evidence="2" id="KW-0812">Transmembrane</keyword>
<evidence type="ECO:0000256" key="2">
    <source>
        <dbReference type="SAM" id="Phobius"/>
    </source>
</evidence>
<feature type="transmembrane region" description="Helical" evidence="2">
    <location>
        <begin position="140"/>
        <end position="158"/>
    </location>
</feature>
<keyword evidence="5" id="KW-1185">Reference proteome</keyword>
<protein>
    <submittedName>
        <fullName evidence="4">Transglutaminase</fullName>
    </submittedName>
</protein>
<name>A0A494YYN2_9BACL</name>
<dbReference type="Gene3D" id="3.10.620.30">
    <property type="match status" value="1"/>
</dbReference>
<feature type="domain" description="Transglutaminase-like" evidence="3">
    <location>
        <begin position="476"/>
        <end position="550"/>
    </location>
</feature>
<evidence type="ECO:0000256" key="1">
    <source>
        <dbReference type="SAM" id="MobiDB-lite"/>
    </source>
</evidence>
<feature type="transmembrane region" description="Helical" evidence="2">
    <location>
        <begin position="114"/>
        <end position="133"/>
    </location>
</feature>
<evidence type="ECO:0000313" key="4">
    <source>
        <dbReference type="EMBL" id="RKQ15112.1"/>
    </source>
</evidence>
<dbReference type="InterPro" id="IPR052901">
    <property type="entry name" value="Bact_TGase-like"/>
</dbReference>
<keyword evidence="2" id="KW-0472">Membrane</keyword>
<dbReference type="Pfam" id="PF01841">
    <property type="entry name" value="Transglut_core"/>
    <property type="match status" value="1"/>
</dbReference>
<dbReference type="EMBL" id="RBZN01000034">
    <property type="protein sequence ID" value="RKQ15112.1"/>
    <property type="molecule type" value="Genomic_DNA"/>
</dbReference>
<comment type="caution">
    <text evidence="4">The sequence shown here is derived from an EMBL/GenBank/DDBJ whole genome shotgun (WGS) entry which is preliminary data.</text>
</comment>
<dbReference type="Pfam" id="PF11992">
    <property type="entry name" value="TgpA_N"/>
    <property type="match status" value="1"/>
</dbReference>
<reference evidence="4 5" key="1">
    <citation type="journal article" date="2016" name="Antonie Van Leeuwenhoek">
        <title>Lysinibacillus endophyticus sp. nov., an indole-3-acetic acid producing endophytic bacterium isolated from corn root (Zea mays cv. Xinken-5).</title>
        <authorList>
            <person name="Yu J."/>
            <person name="Guan X."/>
            <person name="Liu C."/>
            <person name="Xiang W."/>
            <person name="Yu Z."/>
            <person name="Liu X."/>
            <person name="Wang G."/>
        </authorList>
    </citation>
    <scope>NUCLEOTIDE SEQUENCE [LARGE SCALE GENOMIC DNA]</scope>
    <source>
        <strain evidence="4 5">DSM 100506</strain>
    </source>
</reference>
<dbReference type="Proteomes" id="UP000272238">
    <property type="component" value="Unassembled WGS sequence"/>
</dbReference>
<dbReference type="InterPro" id="IPR021878">
    <property type="entry name" value="TgpA_N"/>
</dbReference>
<dbReference type="PANTHER" id="PTHR42736:SF1">
    <property type="entry name" value="PROTEIN-GLUTAMINE GAMMA-GLUTAMYLTRANSFERASE"/>
    <property type="match status" value="1"/>
</dbReference>
<dbReference type="RefSeq" id="WP_121215152.1">
    <property type="nucleotide sequence ID" value="NZ_RBZN01000034.1"/>
</dbReference>
<keyword evidence="2" id="KW-1133">Transmembrane helix</keyword>
<dbReference type="AlphaFoldDB" id="A0A494YYN2"/>
<feature type="transmembrane region" description="Helical" evidence="2">
    <location>
        <begin position="66"/>
        <end position="83"/>
    </location>
</feature>
<evidence type="ECO:0000259" key="3">
    <source>
        <dbReference type="SMART" id="SM00460"/>
    </source>
</evidence>
<feature type="transmembrane region" description="Helical" evidence="2">
    <location>
        <begin position="164"/>
        <end position="186"/>
    </location>
</feature>
<feature type="transmembrane region" description="Helical" evidence="2">
    <location>
        <begin position="611"/>
        <end position="629"/>
    </location>
</feature>
<dbReference type="PANTHER" id="PTHR42736">
    <property type="entry name" value="PROTEIN-GLUTAMINE GAMMA-GLUTAMYLTRANSFERASE"/>
    <property type="match status" value="1"/>
</dbReference>
<dbReference type="OrthoDB" id="9804872at2"/>
<feature type="transmembrane region" description="Helical" evidence="2">
    <location>
        <begin position="6"/>
        <end position="26"/>
    </location>
</feature>
<dbReference type="SUPFAM" id="SSF54001">
    <property type="entry name" value="Cysteine proteinases"/>
    <property type="match status" value="1"/>
</dbReference>